<feature type="transmembrane region" description="Helical" evidence="10">
    <location>
        <begin position="141"/>
        <end position="160"/>
    </location>
</feature>
<dbReference type="Gene3D" id="1.20.5.1930">
    <property type="match status" value="1"/>
</dbReference>
<evidence type="ECO:0000256" key="3">
    <source>
        <dbReference type="ARBA" id="ARBA00022553"/>
    </source>
</evidence>
<sequence length="590" mass="61643">MPAAIVPADPGARTGATPADHPDRPPRRWVLRDGLLWTVLAAPVAYGRSGPPWQPVSVVLLVGLLSLLAAAVVGSRRWPLAGLVLVLLGTWFDGNVVFAVPVLSYLVGLRLTRARPAVSVFALVAAAGTVLNLALVGASLATWYLAATILLFGGVFPWLVGRYRRQRWDLVLAGWRQAEALERERRGADERVRLRERARIARDMHDSLGHELSLIALRAGALEMAADLDPRHRAAATELRVSVAAATERLREIIGVLRETPEPAPTRPVAGTVADLVAGARDAGVTVDLWFDGHPDTDVRPPVAAPEHRAVVPEPPAADQPPVVDPVAGLPPLVAGAVHRVVREGLTNAARYAPGAAVTVTVTRVGGELEVDVTNAAPPPGAPAGPLSTGSGLIALREGIGLLGGALHAGPRHDGGFAVTARLPVAAAAPAAGEAPVDPALVGAPVGAPVAVPEAVGGPDAMVGPLGGGAADRLRDARRRVRHSLLVAVTAPAVLAGVLSLVYYPAATVDAVLDRPAYDGMRIGQPRSELTGLPRRQVDEPSPAPPVPAGARCEYYTDGNFPLARPTYRLCFETGRLVAKDILNEDEEQP</sequence>
<reference evidence="13" key="1">
    <citation type="journal article" date="2019" name="Int. J. Syst. Evol. Microbiol.">
        <title>The Global Catalogue of Microorganisms (GCM) 10K type strain sequencing project: providing services to taxonomists for standard genome sequencing and annotation.</title>
        <authorList>
            <consortium name="The Broad Institute Genomics Platform"/>
            <consortium name="The Broad Institute Genome Sequencing Center for Infectious Disease"/>
            <person name="Wu L."/>
            <person name="Ma J."/>
        </authorList>
    </citation>
    <scope>NUCLEOTIDE SEQUENCE [LARGE SCALE GENOMIC DNA]</scope>
    <source>
        <strain evidence="13">2902at01</strain>
    </source>
</reference>
<dbReference type="EMBL" id="JBHSBN010000002">
    <property type="protein sequence ID" value="MFC4105403.1"/>
    <property type="molecule type" value="Genomic_DNA"/>
</dbReference>
<evidence type="ECO:0000256" key="7">
    <source>
        <dbReference type="ARBA" id="ARBA00022840"/>
    </source>
</evidence>
<organism evidence="12 13">
    <name type="scientific">Micromonospora zhanjiangensis</name>
    <dbReference type="NCBI Taxonomy" id="1522057"/>
    <lineage>
        <taxon>Bacteria</taxon>
        <taxon>Bacillati</taxon>
        <taxon>Actinomycetota</taxon>
        <taxon>Actinomycetes</taxon>
        <taxon>Micromonosporales</taxon>
        <taxon>Micromonosporaceae</taxon>
        <taxon>Micromonospora</taxon>
    </lineage>
</organism>
<evidence type="ECO:0000256" key="8">
    <source>
        <dbReference type="ARBA" id="ARBA00023012"/>
    </source>
</evidence>
<dbReference type="PANTHER" id="PTHR24421:SF10">
    <property type="entry name" value="NITRATE_NITRITE SENSOR PROTEIN NARQ"/>
    <property type="match status" value="1"/>
</dbReference>
<dbReference type="CDD" id="cd16917">
    <property type="entry name" value="HATPase_UhpB-NarQ-NarX-like"/>
    <property type="match status" value="1"/>
</dbReference>
<feature type="transmembrane region" description="Helical" evidence="10">
    <location>
        <begin position="485"/>
        <end position="506"/>
    </location>
</feature>
<keyword evidence="10" id="KW-0812">Transmembrane</keyword>
<comment type="catalytic activity">
    <reaction evidence="1">
        <text>ATP + protein L-histidine = ADP + protein N-phospho-L-histidine.</text>
        <dbReference type="EC" id="2.7.13.3"/>
    </reaction>
</comment>
<keyword evidence="6 12" id="KW-0418">Kinase</keyword>
<evidence type="ECO:0000256" key="9">
    <source>
        <dbReference type="SAM" id="MobiDB-lite"/>
    </source>
</evidence>
<dbReference type="Proteomes" id="UP001595868">
    <property type="component" value="Unassembled WGS sequence"/>
</dbReference>
<evidence type="ECO:0000256" key="1">
    <source>
        <dbReference type="ARBA" id="ARBA00000085"/>
    </source>
</evidence>
<feature type="region of interest" description="Disordered" evidence="9">
    <location>
        <begin position="523"/>
        <end position="550"/>
    </location>
</feature>
<feature type="region of interest" description="Disordered" evidence="9">
    <location>
        <begin position="1"/>
        <end position="25"/>
    </location>
</feature>
<keyword evidence="7" id="KW-0067">ATP-binding</keyword>
<dbReference type="RefSeq" id="WP_377542442.1">
    <property type="nucleotide sequence ID" value="NZ_JBHSBN010000002.1"/>
</dbReference>
<protein>
    <recommendedName>
        <fullName evidence="2">histidine kinase</fullName>
        <ecNumber evidence="2">2.7.13.3</ecNumber>
    </recommendedName>
</protein>
<dbReference type="GO" id="GO:0016301">
    <property type="term" value="F:kinase activity"/>
    <property type="evidence" value="ECO:0007669"/>
    <property type="project" value="UniProtKB-KW"/>
</dbReference>
<evidence type="ECO:0000259" key="11">
    <source>
        <dbReference type="Pfam" id="PF07730"/>
    </source>
</evidence>
<evidence type="ECO:0000256" key="4">
    <source>
        <dbReference type="ARBA" id="ARBA00022679"/>
    </source>
</evidence>
<evidence type="ECO:0000256" key="5">
    <source>
        <dbReference type="ARBA" id="ARBA00022741"/>
    </source>
</evidence>
<feature type="transmembrane region" description="Helical" evidence="10">
    <location>
        <begin position="58"/>
        <end position="74"/>
    </location>
</feature>
<feature type="domain" description="Signal transduction histidine kinase subgroup 3 dimerisation and phosphoacceptor" evidence="11">
    <location>
        <begin position="196"/>
        <end position="260"/>
    </location>
</feature>
<feature type="transmembrane region" description="Helical" evidence="10">
    <location>
        <begin position="118"/>
        <end position="135"/>
    </location>
</feature>
<evidence type="ECO:0000313" key="13">
    <source>
        <dbReference type="Proteomes" id="UP001595868"/>
    </source>
</evidence>
<dbReference type="EC" id="2.7.13.3" evidence="2"/>
<dbReference type="Pfam" id="PF07730">
    <property type="entry name" value="HisKA_3"/>
    <property type="match status" value="1"/>
</dbReference>
<dbReference type="InterPro" id="IPR036890">
    <property type="entry name" value="HATPase_C_sf"/>
</dbReference>
<evidence type="ECO:0000256" key="2">
    <source>
        <dbReference type="ARBA" id="ARBA00012438"/>
    </source>
</evidence>
<keyword evidence="8" id="KW-0902">Two-component regulatory system</keyword>
<comment type="caution">
    <text evidence="12">The sequence shown here is derived from an EMBL/GenBank/DDBJ whole genome shotgun (WGS) entry which is preliminary data.</text>
</comment>
<gene>
    <name evidence="12" type="ORF">ACFOX0_05540</name>
</gene>
<keyword evidence="3" id="KW-0597">Phosphoprotein</keyword>
<keyword evidence="5" id="KW-0547">Nucleotide-binding</keyword>
<feature type="transmembrane region" description="Helical" evidence="10">
    <location>
        <begin position="80"/>
        <end position="106"/>
    </location>
</feature>
<dbReference type="InterPro" id="IPR050482">
    <property type="entry name" value="Sensor_HK_TwoCompSys"/>
</dbReference>
<evidence type="ECO:0000256" key="6">
    <source>
        <dbReference type="ARBA" id="ARBA00022777"/>
    </source>
</evidence>
<name>A0ABV8KHC9_9ACTN</name>
<evidence type="ECO:0000256" key="10">
    <source>
        <dbReference type="SAM" id="Phobius"/>
    </source>
</evidence>
<keyword evidence="13" id="KW-1185">Reference proteome</keyword>
<keyword evidence="4" id="KW-0808">Transferase</keyword>
<accession>A0ABV8KHC9</accession>
<evidence type="ECO:0000313" key="12">
    <source>
        <dbReference type="EMBL" id="MFC4105403.1"/>
    </source>
</evidence>
<dbReference type="PANTHER" id="PTHR24421">
    <property type="entry name" value="NITRATE/NITRITE SENSOR PROTEIN NARX-RELATED"/>
    <property type="match status" value="1"/>
</dbReference>
<dbReference type="InterPro" id="IPR011712">
    <property type="entry name" value="Sig_transdc_His_kin_sub3_dim/P"/>
</dbReference>
<keyword evidence="10" id="KW-0472">Membrane</keyword>
<keyword evidence="10" id="KW-1133">Transmembrane helix</keyword>
<dbReference type="SUPFAM" id="SSF55874">
    <property type="entry name" value="ATPase domain of HSP90 chaperone/DNA topoisomerase II/histidine kinase"/>
    <property type="match status" value="1"/>
</dbReference>
<dbReference type="Gene3D" id="3.30.565.10">
    <property type="entry name" value="Histidine kinase-like ATPase, C-terminal domain"/>
    <property type="match status" value="1"/>
</dbReference>
<proteinExistence type="predicted"/>